<feature type="region of interest" description="Disordered" evidence="1">
    <location>
        <begin position="1"/>
        <end position="47"/>
    </location>
</feature>
<reference evidence="2" key="2">
    <citation type="submission" date="2020-10" db="EMBL/GenBank/DDBJ databases">
        <authorList>
            <person name="Scholz U."/>
            <person name="Mascher M."/>
            <person name="Fiebig A."/>
        </authorList>
    </citation>
    <scope>NUCLEOTIDE SEQUENCE [LARGE SCALE GENOMIC DNA]</scope>
    <source>
        <strain evidence="2">cv. Morex</strain>
    </source>
</reference>
<evidence type="ECO:0000313" key="2">
    <source>
        <dbReference type="EnsemblPlants" id="HORVU.MOREX.r3.5HG0521700.1"/>
    </source>
</evidence>
<feature type="compositionally biased region" description="Gly residues" evidence="1">
    <location>
        <begin position="67"/>
        <end position="85"/>
    </location>
</feature>
<sequence length="348" mass="35915">MAGKRKAEDNLTGTRHPAARARTDTRDGEDLVGTSAQTSGRTENAAGHRISGTLQALAGLTAATTGSAGGFSQSGGAARGAGGGFSQSQSQSYRGFSQSYRGFSQSQSYGRAPQMPSQGMLRPPLGYPAGGRPPFLYQYHAPTGHGFFPGQNQIAGPMQRGTGQPQMPSQGMLRPPLHNPAGGRPPFTHQYHAPNGHGQLPSQNQTARPLQTGTGPPRGHTGSGVPSSAISCASAAGALVGQECPRCKKPMIVFSGLGPVCADCYTNLVVSKVLQKNPEIRCVHPRPVPSHGGAPRGAAAIRPSSSSSSSSALGSGPICQTCGHPFRLFCLLCFDKDPALSSDDSCDI</sequence>
<feature type="region of interest" description="Disordered" evidence="1">
    <location>
        <begin position="67"/>
        <end position="93"/>
    </location>
</feature>
<feature type="compositionally biased region" description="Polar residues" evidence="1">
    <location>
        <begin position="200"/>
        <end position="214"/>
    </location>
</feature>
<dbReference type="EnsemblPlants" id="HORVU.MOREX.r3.5HG0521700.1">
    <property type="protein sequence ID" value="HORVU.MOREX.r3.5HG0521700.1"/>
    <property type="gene ID" value="HORVU.MOREX.r3.5HG0521700"/>
</dbReference>
<feature type="region of interest" description="Disordered" evidence="1">
    <location>
        <begin position="285"/>
        <end position="311"/>
    </location>
</feature>
<evidence type="ECO:0000256" key="1">
    <source>
        <dbReference type="SAM" id="MobiDB-lite"/>
    </source>
</evidence>
<reference evidence="3" key="1">
    <citation type="journal article" date="2012" name="Nature">
        <title>A physical, genetic and functional sequence assembly of the barley genome.</title>
        <authorList>
            <consortium name="The International Barley Genome Sequencing Consortium"/>
            <person name="Mayer K.F."/>
            <person name="Waugh R."/>
            <person name="Brown J.W."/>
            <person name="Schulman A."/>
            <person name="Langridge P."/>
            <person name="Platzer M."/>
            <person name="Fincher G.B."/>
            <person name="Muehlbauer G.J."/>
            <person name="Sato K."/>
            <person name="Close T.J."/>
            <person name="Wise R.P."/>
            <person name="Stein N."/>
        </authorList>
    </citation>
    <scope>NUCLEOTIDE SEQUENCE [LARGE SCALE GENOMIC DNA]</scope>
    <source>
        <strain evidence="3">cv. Morex</strain>
    </source>
</reference>
<feature type="compositionally biased region" description="Low complexity" evidence="1">
    <location>
        <begin position="292"/>
        <end position="311"/>
    </location>
</feature>
<dbReference type="Proteomes" id="UP000011116">
    <property type="component" value="Chromosome 5H"/>
</dbReference>
<keyword evidence="3" id="KW-1185">Reference proteome</keyword>
<evidence type="ECO:0000313" key="3">
    <source>
        <dbReference type="Proteomes" id="UP000011116"/>
    </source>
</evidence>
<dbReference type="AlphaFoldDB" id="A0A8I6XXV8"/>
<organism evidence="2 3">
    <name type="scientific">Hordeum vulgare subsp. vulgare</name>
    <name type="common">Domesticated barley</name>
    <dbReference type="NCBI Taxonomy" id="112509"/>
    <lineage>
        <taxon>Eukaryota</taxon>
        <taxon>Viridiplantae</taxon>
        <taxon>Streptophyta</taxon>
        <taxon>Embryophyta</taxon>
        <taxon>Tracheophyta</taxon>
        <taxon>Spermatophyta</taxon>
        <taxon>Magnoliopsida</taxon>
        <taxon>Liliopsida</taxon>
        <taxon>Poales</taxon>
        <taxon>Poaceae</taxon>
        <taxon>BOP clade</taxon>
        <taxon>Pooideae</taxon>
        <taxon>Triticodae</taxon>
        <taxon>Triticeae</taxon>
        <taxon>Hordeinae</taxon>
        <taxon>Hordeum</taxon>
    </lineage>
</organism>
<feature type="region of interest" description="Disordered" evidence="1">
    <location>
        <begin position="158"/>
        <end position="227"/>
    </location>
</feature>
<accession>A0A8I6XXV8</accession>
<dbReference type="Gramene" id="HORVU.MOREX.r3.5HG0521700.1">
    <property type="protein sequence ID" value="HORVU.MOREX.r3.5HG0521700.1"/>
    <property type="gene ID" value="HORVU.MOREX.r3.5HG0521700"/>
</dbReference>
<proteinExistence type="predicted"/>
<reference evidence="2" key="3">
    <citation type="submission" date="2022-01" db="UniProtKB">
        <authorList>
            <consortium name="EnsemblPlants"/>
        </authorList>
    </citation>
    <scope>IDENTIFICATION</scope>
    <source>
        <strain evidence="2">subsp. vulgare</strain>
    </source>
</reference>
<protein>
    <submittedName>
        <fullName evidence="2">Uncharacterized protein</fullName>
    </submittedName>
</protein>
<name>A0A8I6XXV8_HORVV</name>